<dbReference type="InterPro" id="IPR041385">
    <property type="entry name" value="SH3_12"/>
</dbReference>
<proteinExistence type="inferred from homology"/>
<evidence type="ECO:0000259" key="7">
    <source>
        <dbReference type="Pfam" id="PF18129"/>
    </source>
</evidence>
<dbReference type="GO" id="GO:0016075">
    <property type="term" value="P:rRNA catabolic process"/>
    <property type="evidence" value="ECO:0007669"/>
    <property type="project" value="TreeGrafter"/>
</dbReference>
<evidence type="ECO:0000259" key="5">
    <source>
        <dbReference type="Pfam" id="PF03159"/>
    </source>
</evidence>
<dbReference type="Pfam" id="PF18334">
    <property type="entry name" value="XRN1_D2_D3"/>
    <property type="match status" value="1"/>
</dbReference>
<dbReference type="Pfam" id="PF03159">
    <property type="entry name" value="XRN_N"/>
    <property type="match status" value="1"/>
</dbReference>
<evidence type="ECO:0000256" key="3">
    <source>
        <dbReference type="ARBA" id="ARBA00022839"/>
    </source>
</evidence>
<keyword evidence="2" id="KW-0378">Hydrolase</keyword>
<evidence type="ECO:0000313" key="11">
    <source>
        <dbReference type="Proteomes" id="UP000192578"/>
    </source>
</evidence>
<dbReference type="PIRSF" id="PIRSF006743">
    <property type="entry name" value="Exonuclease_Xnr1"/>
    <property type="match status" value="1"/>
</dbReference>
<evidence type="ECO:0000259" key="6">
    <source>
        <dbReference type="Pfam" id="PF17846"/>
    </source>
</evidence>
<feature type="domain" description="Xrn1 N-terminal" evidence="5">
    <location>
        <begin position="1"/>
        <end position="227"/>
    </location>
</feature>
<keyword evidence="11" id="KW-1185">Reference proteome</keyword>
<keyword evidence="1" id="KW-0540">Nuclease</keyword>
<dbReference type="Gene3D" id="1.25.40.1050">
    <property type="match status" value="1"/>
</dbReference>
<sequence>MGVPKFYRWISERYPCLSSLVKEDGIPEFDNFYLDMNGIIHHCSHPNDADVNFRISEEEIFKSVFSYINVLFSFIRPKKVLFLAIDGCAPRAKMNQQRGRRFRTAKDAKEQELQARREGKKLAEEARFDSNVITPGTDFMERLDNFLQYSIAKKISTDPSWQKVEVHYSSHLVPGEGEHKILDYIRFIRSQPNYDPYTRHCLYGLDADLIMLGLSVHEPFISLLREEVKFGKSSEAAETNPEKITFHLLHLSLMRGYLDHEFESLRDTLPFQYDFEKIIDDWILMGFLVGNDFIPHLPGLHINKSAFEDIYDAYKRVLPTLKGYLNEGGYLQLDRFQAFLSELERNDLDKVEDEMDDLSWMEKKGGAELGAALMCDPDLWDAAGKDDFKFEKMPEDGDSDEEDTNAILQQKLFAHKEKYYKEKLRLVEVNDETLADLACEYVRAIQWNLHYYYHGVPSWSWYYPYHYAPYISDLKNFGTLDGTFEMAVPFKPFEQLLAVLPARSKSCLPTSFHSLFNSSSPIYDFYPEDFATDMNGKANDWEAVVLIPFIEENRLLVCVKERSTHLTPAELNRNRVGPGLVFRFSQQPSPHPYAPPSRSLPPIHPCRATIMHYDYKFHCLKRESIKKGPFLTGEMYSPGFPTLGFVEHTGELKRGGVQIFTRRSEGKSMVLKIATDPEANYLREAEDMLGGDVYVNWPNHTKARAEWATDGLMKSSIANKDFHRLNQTPEIVTTAMSAAEISIHEQLVKDIESRLKTRKGIEPGKIEVLLYVSLRVGDHYNIKKDGRAFLEPIFSDEVVPFPMQLVTRDSEHEAAKPPKRIFVDALFPVGSQVFLMAHPFYGHQGRVELHNHRQGVVQLVINYPTEPNLETVMRQERGISAQYEPAFKAAKVLNMSPPIVSRLTGTVFARINGDSEDKVNIGLSLKATKANTEMRGYTKRVEQDNNPGEFTWLYSNRVLDILYDYRKRFPELFEFLLDSGCQDPFMENIYPRRGAAKLQEIKAFLATLPTAKQNQQTCGAEFLDDYILEAIQTGVHAASQRRPGTLRTVVIPRLLYKWTEETDKVAPDPTVTWEVYDRVVNVREGSVIPVGLRGTVIGIAKAELLSSRDSLTVLYDKAFSVGDHMTKSFETPAYALLNLSHGQRKQWEMQQKHGQKFFLHAEPVRTG</sequence>
<dbReference type="PANTHER" id="PTHR12341:SF7">
    <property type="entry name" value="5'-3' EXORIBONUCLEASE 1"/>
    <property type="match status" value="1"/>
</dbReference>
<accession>A0A1W0WN69</accession>
<keyword evidence="3" id="KW-0269">Exonuclease</keyword>
<evidence type="ECO:0000256" key="2">
    <source>
        <dbReference type="ARBA" id="ARBA00022801"/>
    </source>
</evidence>
<feature type="domain" description="5'-3' exoribonuclease 1 D1" evidence="8">
    <location>
        <begin position="635"/>
        <end position="774"/>
    </location>
</feature>
<dbReference type="Gene3D" id="2.30.30.750">
    <property type="match status" value="1"/>
</dbReference>
<dbReference type="EMBL" id="MTYJ01000071">
    <property type="protein sequence ID" value="OQV16661.1"/>
    <property type="molecule type" value="Genomic_DNA"/>
</dbReference>
<organism evidence="10 11">
    <name type="scientific">Hypsibius exemplaris</name>
    <name type="common">Freshwater tardigrade</name>
    <dbReference type="NCBI Taxonomy" id="2072580"/>
    <lineage>
        <taxon>Eukaryota</taxon>
        <taxon>Metazoa</taxon>
        <taxon>Ecdysozoa</taxon>
        <taxon>Tardigrada</taxon>
        <taxon>Eutardigrada</taxon>
        <taxon>Parachela</taxon>
        <taxon>Hypsibioidea</taxon>
        <taxon>Hypsibiidae</taxon>
        <taxon>Hypsibius</taxon>
    </lineage>
</organism>
<dbReference type="GO" id="GO:0004534">
    <property type="term" value="F:5'-3' RNA exonuclease activity"/>
    <property type="evidence" value="ECO:0007669"/>
    <property type="project" value="TreeGrafter"/>
</dbReference>
<comment type="caution">
    <text evidence="10">The sequence shown here is derived from an EMBL/GenBank/DDBJ whole genome shotgun (WGS) entry which is preliminary data.</text>
</comment>
<dbReference type="CDD" id="cd18673">
    <property type="entry name" value="PIN_XRN1-2-like"/>
    <property type="match status" value="1"/>
</dbReference>
<dbReference type="GO" id="GO:0003723">
    <property type="term" value="F:RNA binding"/>
    <property type="evidence" value="ECO:0007669"/>
    <property type="project" value="TreeGrafter"/>
</dbReference>
<dbReference type="Pfam" id="PF18129">
    <property type="entry name" value="SH3_12"/>
    <property type="match status" value="1"/>
</dbReference>
<dbReference type="InterPro" id="IPR004859">
    <property type="entry name" value="Xrn1_N"/>
</dbReference>
<dbReference type="InterPro" id="IPR041412">
    <property type="entry name" value="Xrn1_helical"/>
</dbReference>
<gene>
    <name evidence="10" type="ORF">BV898_09173</name>
</gene>
<dbReference type="InterPro" id="IPR047008">
    <property type="entry name" value="XRN1_SH3_sf"/>
</dbReference>
<comment type="similarity">
    <text evidence="4">Belongs to the 5'-3' exonuclease family.</text>
</comment>
<dbReference type="OrthoDB" id="372487at2759"/>
<reference evidence="11" key="1">
    <citation type="submission" date="2017-01" db="EMBL/GenBank/DDBJ databases">
        <title>Comparative genomics of anhydrobiosis in the tardigrade Hypsibius dujardini.</title>
        <authorList>
            <person name="Yoshida Y."/>
            <person name="Koutsovoulos G."/>
            <person name="Laetsch D."/>
            <person name="Stevens L."/>
            <person name="Kumar S."/>
            <person name="Horikawa D."/>
            <person name="Ishino K."/>
            <person name="Komine S."/>
            <person name="Tomita M."/>
            <person name="Blaxter M."/>
            <person name="Arakawa K."/>
        </authorList>
    </citation>
    <scope>NUCLEOTIDE SEQUENCE [LARGE SCALE GENOMIC DNA]</scope>
    <source>
        <strain evidence="11">Z151</strain>
    </source>
</reference>
<dbReference type="Gene3D" id="3.40.50.12390">
    <property type="match status" value="1"/>
</dbReference>
<evidence type="ECO:0000256" key="4">
    <source>
        <dbReference type="ARBA" id="ARBA00038299"/>
    </source>
</evidence>
<evidence type="ECO:0000259" key="9">
    <source>
        <dbReference type="Pfam" id="PF18334"/>
    </source>
</evidence>
<protein>
    <submittedName>
        <fullName evidence="10">5'-3' exoribonuclease 1</fullName>
    </submittedName>
</protein>
<dbReference type="PANTHER" id="PTHR12341">
    <property type="entry name" value="5'-&gt;3' EXORIBONUCLEASE"/>
    <property type="match status" value="1"/>
</dbReference>
<feature type="domain" description="Xrn1 helical" evidence="6">
    <location>
        <begin position="272"/>
        <end position="347"/>
    </location>
</feature>
<dbReference type="InterPro" id="IPR041106">
    <property type="entry name" value="XRN1_D2_D3"/>
</dbReference>
<dbReference type="InterPro" id="IPR016494">
    <property type="entry name" value="5_3_exoribonuclease_1"/>
</dbReference>
<dbReference type="Pfam" id="PF17846">
    <property type="entry name" value="XRN_M"/>
    <property type="match status" value="2"/>
</dbReference>
<dbReference type="Pfam" id="PF18332">
    <property type="entry name" value="XRN1_D1"/>
    <property type="match status" value="1"/>
</dbReference>
<feature type="domain" description="Xrn1 helical" evidence="6">
    <location>
        <begin position="400"/>
        <end position="582"/>
    </location>
</feature>
<dbReference type="Gene3D" id="2.170.260.40">
    <property type="match status" value="1"/>
</dbReference>
<dbReference type="InterPro" id="IPR027073">
    <property type="entry name" value="5_3_exoribonuclease"/>
</dbReference>
<dbReference type="InterPro" id="IPR040992">
    <property type="entry name" value="XRN1_D1"/>
</dbReference>
<dbReference type="Proteomes" id="UP000192578">
    <property type="component" value="Unassembled WGS sequence"/>
</dbReference>
<dbReference type="FunFam" id="3.40.50.12390:FF:000002">
    <property type="entry name" value="5'-3' exoribonuclease 1"/>
    <property type="match status" value="1"/>
</dbReference>
<evidence type="ECO:0000256" key="1">
    <source>
        <dbReference type="ARBA" id="ARBA00022722"/>
    </source>
</evidence>
<feature type="domain" description="5'-3' exoribonuclease 1 SH3-like" evidence="7">
    <location>
        <begin position="1074"/>
        <end position="1132"/>
    </location>
</feature>
<dbReference type="AlphaFoldDB" id="A0A1W0WN69"/>
<dbReference type="InterPro" id="IPR047007">
    <property type="entry name" value="XRN1_D1_sf"/>
</dbReference>
<dbReference type="GO" id="GO:0005634">
    <property type="term" value="C:nucleus"/>
    <property type="evidence" value="ECO:0007669"/>
    <property type="project" value="TreeGrafter"/>
</dbReference>
<name>A0A1W0WN69_HYPEX</name>
<evidence type="ECO:0000313" key="10">
    <source>
        <dbReference type="EMBL" id="OQV16661.1"/>
    </source>
</evidence>
<feature type="domain" description="Exoribonuclease Xrn1 D2/D3" evidence="9">
    <location>
        <begin position="827"/>
        <end position="1041"/>
    </location>
</feature>
<dbReference type="GO" id="GO:0000956">
    <property type="term" value="P:nuclear-transcribed mRNA catabolic process"/>
    <property type="evidence" value="ECO:0007669"/>
    <property type="project" value="InterPro"/>
</dbReference>
<evidence type="ECO:0000259" key="8">
    <source>
        <dbReference type="Pfam" id="PF18332"/>
    </source>
</evidence>